<dbReference type="InterPro" id="IPR025329">
    <property type="entry name" value="DUF4235"/>
</dbReference>
<evidence type="ECO:0000313" key="2">
    <source>
        <dbReference type="Proteomes" id="UP000677804"/>
    </source>
</evidence>
<accession>A0ABX8D551</accession>
<gene>
    <name evidence="1" type="ORF">KG103_01095</name>
</gene>
<keyword evidence="2" id="KW-1185">Reference proteome</keyword>
<dbReference type="Pfam" id="PF14019">
    <property type="entry name" value="DUF4235"/>
    <property type="match status" value="1"/>
</dbReference>
<proteinExistence type="predicted"/>
<name>A0ABX8D551_9CELL</name>
<dbReference type="EMBL" id="CP074405">
    <property type="protein sequence ID" value="QVI62580.1"/>
    <property type="molecule type" value="Genomic_DNA"/>
</dbReference>
<dbReference type="RefSeq" id="WP_207340241.1">
    <property type="nucleotide sequence ID" value="NZ_CP074405.1"/>
</dbReference>
<reference evidence="1 2" key="1">
    <citation type="submission" date="2021-05" db="EMBL/GenBank/DDBJ databases">
        <title>Novel species in genus Cellulomonas.</title>
        <authorList>
            <person name="Zhang G."/>
        </authorList>
    </citation>
    <scope>NUCLEOTIDE SEQUENCE [LARGE SCALE GENOMIC DNA]</scope>
    <source>
        <strain evidence="2">zg-ZUI222</strain>
    </source>
</reference>
<sequence length="90" mass="9243">MSDDGNKQSMTAKIVGAGVTLVAAWAVQKLIDAVWTRTKGHKPPSPDSTEPDIKFGEVATAAAISGAAISLSRVLATRGAAKLAGRAARR</sequence>
<dbReference type="Proteomes" id="UP000677804">
    <property type="component" value="Chromosome"/>
</dbReference>
<organism evidence="1 2">
    <name type="scientific">Cellulomonas wangleii</name>
    <dbReference type="NCBI Taxonomy" id="2816956"/>
    <lineage>
        <taxon>Bacteria</taxon>
        <taxon>Bacillati</taxon>
        <taxon>Actinomycetota</taxon>
        <taxon>Actinomycetes</taxon>
        <taxon>Micrococcales</taxon>
        <taxon>Cellulomonadaceae</taxon>
        <taxon>Cellulomonas</taxon>
    </lineage>
</organism>
<evidence type="ECO:0000313" key="1">
    <source>
        <dbReference type="EMBL" id="QVI62580.1"/>
    </source>
</evidence>
<protein>
    <submittedName>
        <fullName evidence="1">DUF4235 domain-containing protein</fullName>
    </submittedName>
</protein>